<dbReference type="Proteomes" id="UP000198510">
    <property type="component" value="Unassembled WGS sequence"/>
</dbReference>
<name>A0A1G9ECX2_9BACT</name>
<reference evidence="1 2" key="1">
    <citation type="submission" date="2016-10" db="EMBL/GenBank/DDBJ databases">
        <authorList>
            <person name="de Groot N.N."/>
        </authorList>
    </citation>
    <scope>NUCLEOTIDE SEQUENCE [LARGE SCALE GENOMIC DNA]</scope>
    <source>
        <strain evidence="1 2">DSM 25186</strain>
    </source>
</reference>
<evidence type="ECO:0000313" key="2">
    <source>
        <dbReference type="Proteomes" id="UP000198510"/>
    </source>
</evidence>
<dbReference type="EMBL" id="FNFO01000003">
    <property type="protein sequence ID" value="SDK73901.1"/>
    <property type="molecule type" value="Genomic_DNA"/>
</dbReference>
<keyword evidence="2" id="KW-1185">Reference proteome</keyword>
<accession>A0A1G9ECX2</accession>
<protein>
    <submittedName>
        <fullName evidence="1">Uncharacterized protein</fullName>
    </submittedName>
</protein>
<proteinExistence type="predicted"/>
<gene>
    <name evidence="1" type="ORF">SAMN05421823_103425</name>
</gene>
<organism evidence="1 2">
    <name type="scientific">Catalinimonas alkaloidigena</name>
    <dbReference type="NCBI Taxonomy" id="1075417"/>
    <lineage>
        <taxon>Bacteria</taxon>
        <taxon>Pseudomonadati</taxon>
        <taxon>Bacteroidota</taxon>
        <taxon>Cytophagia</taxon>
        <taxon>Cytophagales</taxon>
        <taxon>Catalimonadaceae</taxon>
        <taxon>Catalinimonas</taxon>
    </lineage>
</organism>
<evidence type="ECO:0000313" key="1">
    <source>
        <dbReference type="EMBL" id="SDK73901.1"/>
    </source>
</evidence>
<dbReference type="PROSITE" id="PS51257">
    <property type="entry name" value="PROKAR_LIPOPROTEIN"/>
    <property type="match status" value="1"/>
</dbReference>
<dbReference type="AlphaFoldDB" id="A0A1G9ECX2"/>
<sequence>MSRIKASAWGAKVIGLLSVVFLLASCENVKRVTTVTFTRNLDVSFLLSSMGSAKSISEKVVYDPLDDEELDKYANRLQTISIIALAYKVDSLVTSPDNKQDLLLETGTLSYTENENDTPVVLAHFRNLNVADLYAQQAFVAFPSENTDLLAASLMTKKTLRFYITGTVNQTPVTLGVTVRLNIEAKAGLI</sequence>